<sequence>MESGLLQLTESTALVLKLLERYRDATMMIAIDALDECNNRQDILSILEDLLESSPCLVKIFDSSREDQGIVYKLGNYPNLHLSSSLNAGDIEQFVRWKTYRLINDGFLLRFSTRERERGQALHDQTTQRLTSDAQGMFRWVALQLEALQELRTEQAVTESLGRLPKDLKELYQDILSKIEDSPGWKFSAP</sequence>
<name>A0A9P9F396_9HYPO</name>
<evidence type="ECO:0000256" key="1">
    <source>
        <dbReference type="ARBA" id="ARBA00022737"/>
    </source>
</evidence>
<dbReference type="Proteomes" id="UP000717696">
    <property type="component" value="Unassembled WGS sequence"/>
</dbReference>
<dbReference type="AlphaFoldDB" id="A0A9P9F396"/>
<comment type="caution">
    <text evidence="3">The sequence shown here is derived from an EMBL/GenBank/DDBJ whole genome shotgun (WGS) entry which is preliminary data.</text>
</comment>
<dbReference type="PANTHER" id="PTHR10039:SF10">
    <property type="entry name" value="NACHT DOMAIN-CONTAINING PROTEIN"/>
    <property type="match status" value="1"/>
</dbReference>
<reference evidence="3" key="1">
    <citation type="journal article" date="2021" name="Nat. Commun.">
        <title>Genetic determinants of endophytism in the Arabidopsis root mycobiome.</title>
        <authorList>
            <person name="Mesny F."/>
            <person name="Miyauchi S."/>
            <person name="Thiergart T."/>
            <person name="Pickel B."/>
            <person name="Atanasova L."/>
            <person name="Karlsson M."/>
            <person name="Huettel B."/>
            <person name="Barry K.W."/>
            <person name="Haridas S."/>
            <person name="Chen C."/>
            <person name="Bauer D."/>
            <person name="Andreopoulos W."/>
            <person name="Pangilinan J."/>
            <person name="LaButti K."/>
            <person name="Riley R."/>
            <person name="Lipzen A."/>
            <person name="Clum A."/>
            <person name="Drula E."/>
            <person name="Henrissat B."/>
            <person name="Kohler A."/>
            <person name="Grigoriev I.V."/>
            <person name="Martin F.M."/>
            <person name="Hacquard S."/>
        </authorList>
    </citation>
    <scope>NUCLEOTIDE SEQUENCE</scope>
    <source>
        <strain evidence="3">MPI-CAGE-AT-0021</strain>
    </source>
</reference>
<keyword evidence="1" id="KW-0677">Repeat</keyword>
<gene>
    <name evidence="3" type="ORF">B0J13DRAFT_548176</name>
</gene>
<dbReference type="PANTHER" id="PTHR10039">
    <property type="entry name" value="AMELOGENIN"/>
    <property type="match status" value="1"/>
</dbReference>
<evidence type="ECO:0000313" key="4">
    <source>
        <dbReference type="Proteomes" id="UP000717696"/>
    </source>
</evidence>
<dbReference type="EMBL" id="JAGMUU010000005">
    <property type="protein sequence ID" value="KAH7152349.1"/>
    <property type="molecule type" value="Genomic_DNA"/>
</dbReference>
<accession>A0A9P9F396</accession>
<organism evidence="3 4">
    <name type="scientific">Dactylonectria estremocensis</name>
    <dbReference type="NCBI Taxonomy" id="1079267"/>
    <lineage>
        <taxon>Eukaryota</taxon>
        <taxon>Fungi</taxon>
        <taxon>Dikarya</taxon>
        <taxon>Ascomycota</taxon>
        <taxon>Pezizomycotina</taxon>
        <taxon>Sordariomycetes</taxon>
        <taxon>Hypocreomycetidae</taxon>
        <taxon>Hypocreales</taxon>
        <taxon>Nectriaceae</taxon>
        <taxon>Dactylonectria</taxon>
    </lineage>
</organism>
<feature type="domain" description="Nephrocystin 3-like N-terminal" evidence="2">
    <location>
        <begin position="14"/>
        <end position="65"/>
    </location>
</feature>
<protein>
    <recommendedName>
        <fullName evidence="2">Nephrocystin 3-like N-terminal domain-containing protein</fullName>
    </recommendedName>
</protein>
<evidence type="ECO:0000259" key="2">
    <source>
        <dbReference type="Pfam" id="PF24883"/>
    </source>
</evidence>
<keyword evidence="4" id="KW-1185">Reference proteome</keyword>
<dbReference type="Pfam" id="PF24883">
    <property type="entry name" value="NPHP3_N"/>
    <property type="match status" value="1"/>
</dbReference>
<proteinExistence type="predicted"/>
<dbReference type="InterPro" id="IPR056884">
    <property type="entry name" value="NPHP3-like_N"/>
</dbReference>
<dbReference type="OrthoDB" id="7464126at2759"/>
<evidence type="ECO:0000313" key="3">
    <source>
        <dbReference type="EMBL" id="KAH7152349.1"/>
    </source>
</evidence>